<evidence type="ECO:0000256" key="1">
    <source>
        <dbReference type="ARBA" id="ARBA00023172"/>
    </source>
</evidence>
<name>A0A1G6ZGY9_9BURK</name>
<dbReference type="GO" id="GO:0015074">
    <property type="term" value="P:DNA integration"/>
    <property type="evidence" value="ECO:0007669"/>
    <property type="project" value="InterPro"/>
</dbReference>
<dbReference type="InterPro" id="IPR013762">
    <property type="entry name" value="Integrase-like_cat_sf"/>
</dbReference>
<reference evidence="4" key="1">
    <citation type="submission" date="2016-09" db="EMBL/GenBank/DDBJ databases">
        <authorList>
            <person name="Varghese N."/>
            <person name="Submissions S."/>
        </authorList>
    </citation>
    <scope>NUCLEOTIDE SEQUENCE [LARGE SCALE GENOMIC DNA]</scope>
    <source>
        <strain evidence="4">TNe-862</strain>
    </source>
</reference>
<dbReference type="InterPro" id="IPR046668">
    <property type="entry name" value="DUF6538"/>
</dbReference>
<gene>
    <name evidence="3" type="ORF">SAMN05421548_13090</name>
</gene>
<accession>A0A1G6ZGY9</accession>
<dbReference type="OrthoDB" id="9784724at2"/>
<dbReference type="RefSeq" id="WP_092003586.1">
    <property type="nucleotide sequence ID" value="NZ_FMYQ01000030.1"/>
</dbReference>
<keyword evidence="4" id="KW-1185">Reference proteome</keyword>
<dbReference type="InterPro" id="IPR011010">
    <property type="entry name" value="DNA_brk_join_enz"/>
</dbReference>
<evidence type="ECO:0000313" key="4">
    <source>
        <dbReference type="Proteomes" id="UP000198908"/>
    </source>
</evidence>
<proteinExistence type="predicted"/>
<dbReference type="SUPFAM" id="SSF56349">
    <property type="entry name" value="DNA breaking-rejoining enzymes"/>
    <property type="match status" value="1"/>
</dbReference>
<dbReference type="GO" id="GO:0003677">
    <property type="term" value="F:DNA binding"/>
    <property type="evidence" value="ECO:0007669"/>
    <property type="project" value="InterPro"/>
</dbReference>
<sequence length="618" mass="69910">MLPNLRATPYGYTYLKTVPADLVPVIGKTVIKKSLGRDFKLAKVRWAELEAETTRLFHDTRQQMALGRSAEDALAAFLKKDPHTRLKALPAGRKGLAEQLSALYLAGLSDDYSARKYGERWKDATEPDELARELDAVLGDIKTAVVTGDVTPFEPTVTQLALWRGYRLVDQTGEDLQALTYEFLRAAKMGCEVLAARQRGEFAEPASPGGVPPLPAAWELDILPRPGQQVQTKLSDVTPLYTKRLAISDSKTRSTSLSRWQRFVDFCRDKPLSKVTSTDVYGFLESRLHANEQPWSMSYCSVAKRSLAEAFALAKTRGLCTHNPANELDTMPKISASEEKKRKKPRYPYSVSQLNILFASDWYKPEAQNWRQRVKWDLGARYWVPLVCLFHGLRIREALQLCVSDVEFGVHPLLRIQVEVEAAGDGDTDGLPTRRLKNEATKRAVPVHPVLVQLGFCEFVWKAKEFGERSPLFPSSLPEKGGKDPMWGRAYEQRFVPFVRDALAFGRGFGTHSFRHTLEDCLRNAQLEELWPAGLGQYYSGRTLPSDKDKEFFRQMGSERLYGEGFDPSRILRYVEKIQYAGLTLPPPFQQWLGGRPVVDGHLVSALDQQWGDAWRRQ</sequence>
<dbReference type="AlphaFoldDB" id="A0A1G6ZGY9"/>
<dbReference type="EMBL" id="FMYQ01000030">
    <property type="protein sequence ID" value="SDE01964.1"/>
    <property type="molecule type" value="Genomic_DNA"/>
</dbReference>
<keyword evidence="1" id="KW-0233">DNA recombination</keyword>
<organism evidence="3 4">
    <name type="scientific">Paraburkholderia lycopersici</name>
    <dbReference type="NCBI Taxonomy" id="416944"/>
    <lineage>
        <taxon>Bacteria</taxon>
        <taxon>Pseudomonadati</taxon>
        <taxon>Pseudomonadota</taxon>
        <taxon>Betaproteobacteria</taxon>
        <taxon>Burkholderiales</taxon>
        <taxon>Burkholderiaceae</taxon>
        <taxon>Paraburkholderia</taxon>
    </lineage>
</organism>
<protein>
    <recommendedName>
        <fullName evidence="2">DUF6538 domain-containing protein</fullName>
    </recommendedName>
</protein>
<dbReference type="Proteomes" id="UP000198908">
    <property type="component" value="Unassembled WGS sequence"/>
</dbReference>
<evidence type="ECO:0000313" key="3">
    <source>
        <dbReference type="EMBL" id="SDE01964.1"/>
    </source>
</evidence>
<dbReference type="GO" id="GO:0006310">
    <property type="term" value="P:DNA recombination"/>
    <property type="evidence" value="ECO:0007669"/>
    <property type="project" value="UniProtKB-KW"/>
</dbReference>
<feature type="domain" description="DUF6538" evidence="2">
    <location>
        <begin position="12"/>
        <end position="62"/>
    </location>
</feature>
<dbReference type="Pfam" id="PF20172">
    <property type="entry name" value="DUF6538"/>
    <property type="match status" value="1"/>
</dbReference>
<dbReference type="Gene3D" id="1.10.443.10">
    <property type="entry name" value="Intergrase catalytic core"/>
    <property type="match status" value="1"/>
</dbReference>
<evidence type="ECO:0000259" key="2">
    <source>
        <dbReference type="Pfam" id="PF20172"/>
    </source>
</evidence>